<keyword evidence="2" id="KW-1185">Reference proteome</keyword>
<evidence type="ECO:0000313" key="1">
    <source>
        <dbReference type="EMBL" id="KAJ9113884.1"/>
    </source>
</evidence>
<dbReference type="EMBL" id="JASBWR010000001">
    <property type="protein sequence ID" value="KAJ9113884.1"/>
    <property type="molecule type" value="Genomic_DNA"/>
</dbReference>
<organism evidence="1 2">
    <name type="scientific">Naganishia cerealis</name>
    <dbReference type="NCBI Taxonomy" id="610337"/>
    <lineage>
        <taxon>Eukaryota</taxon>
        <taxon>Fungi</taxon>
        <taxon>Dikarya</taxon>
        <taxon>Basidiomycota</taxon>
        <taxon>Agaricomycotina</taxon>
        <taxon>Tremellomycetes</taxon>
        <taxon>Filobasidiales</taxon>
        <taxon>Filobasidiaceae</taxon>
        <taxon>Naganishia</taxon>
    </lineage>
</organism>
<proteinExistence type="predicted"/>
<comment type="caution">
    <text evidence="1">The sequence shown here is derived from an EMBL/GenBank/DDBJ whole genome shotgun (WGS) entry which is preliminary data.</text>
</comment>
<sequence>MSSASPSNSMNPFALTDEDDDPSFPSSHNQRSPSHGHQRGLTSGSEPYPDGLPSRVIPSIAVADDDRSAVDDVVGTSRKNSASSYDDNEPPQSLLFGLAAESSSSISPQRLSNSHSHTDDHIPADSDIPSIDPESGAATAEQSMYMSYRPASNGNSQPPQSVSSAALQSESRKDTGLGSSSTPQPYDVSERPIRQRGIDSSTTEWNGKGKGKGKRKEKAVPDDSIVASTKLAYSDTRQRPDRGRSSDADYPPNHSSSRANSASPPPDLLRSPSSSVESIGVSTKHRTSGPRVSRDVPRDAAAEKRNLLPLPVTTPQVDGSSVMRHGVNGSAVGDVIFDVQDERRREKKRSSAKSRTEKHHRHSKRNHKHSRATDYVDDGPDHEEEEEQYPDDDDDDFENGNQRAMLMSTLSSQNESRTGRHKRSKKKVDPTAGLSEREKALWIWANVTDLDGYLQEVFISLPFGRA</sequence>
<accession>A0ACC2WRR3</accession>
<reference evidence="1" key="1">
    <citation type="submission" date="2023-04" db="EMBL/GenBank/DDBJ databases">
        <title>Draft Genome sequencing of Naganishia species isolated from polar environments using Oxford Nanopore Technology.</title>
        <authorList>
            <person name="Leo P."/>
            <person name="Venkateswaran K."/>
        </authorList>
    </citation>
    <scope>NUCLEOTIDE SEQUENCE</scope>
    <source>
        <strain evidence="1">MNA-CCFEE 5261</strain>
    </source>
</reference>
<dbReference type="Proteomes" id="UP001241377">
    <property type="component" value="Unassembled WGS sequence"/>
</dbReference>
<name>A0ACC2WRR3_9TREE</name>
<evidence type="ECO:0000313" key="2">
    <source>
        <dbReference type="Proteomes" id="UP001241377"/>
    </source>
</evidence>
<gene>
    <name evidence="1" type="ORF">QFC19_000078</name>
</gene>
<protein>
    <submittedName>
        <fullName evidence="1">Uncharacterized protein</fullName>
    </submittedName>
</protein>